<reference evidence="1" key="1">
    <citation type="submission" date="2014-11" db="EMBL/GenBank/DDBJ databases">
        <authorList>
            <person name="Amaro Gonzalez C."/>
        </authorList>
    </citation>
    <scope>NUCLEOTIDE SEQUENCE</scope>
</reference>
<dbReference type="EMBL" id="GBXM01083450">
    <property type="protein sequence ID" value="JAH25127.1"/>
    <property type="molecule type" value="Transcribed_RNA"/>
</dbReference>
<organism evidence="1">
    <name type="scientific">Anguilla anguilla</name>
    <name type="common">European freshwater eel</name>
    <name type="synonym">Muraena anguilla</name>
    <dbReference type="NCBI Taxonomy" id="7936"/>
    <lineage>
        <taxon>Eukaryota</taxon>
        <taxon>Metazoa</taxon>
        <taxon>Chordata</taxon>
        <taxon>Craniata</taxon>
        <taxon>Vertebrata</taxon>
        <taxon>Euteleostomi</taxon>
        <taxon>Actinopterygii</taxon>
        <taxon>Neopterygii</taxon>
        <taxon>Teleostei</taxon>
        <taxon>Anguilliformes</taxon>
        <taxon>Anguillidae</taxon>
        <taxon>Anguilla</taxon>
    </lineage>
</organism>
<evidence type="ECO:0000313" key="1">
    <source>
        <dbReference type="EMBL" id="JAH25127.1"/>
    </source>
</evidence>
<reference evidence="1" key="2">
    <citation type="journal article" date="2015" name="Fish Shellfish Immunol.">
        <title>Early steps in the European eel (Anguilla anguilla)-Vibrio vulnificus interaction in the gills: Role of the RtxA13 toxin.</title>
        <authorList>
            <person name="Callol A."/>
            <person name="Pajuelo D."/>
            <person name="Ebbesson L."/>
            <person name="Teles M."/>
            <person name="MacKenzie S."/>
            <person name="Amaro C."/>
        </authorList>
    </citation>
    <scope>NUCLEOTIDE SEQUENCE</scope>
</reference>
<protein>
    <submittedName>
        <fullName evidence="1">Uncharacterized protein</fullName>
    </submittedName>
</protein>
<proteinExistence type="predicted"/>
<accession>A0A0E9R8L2</accession>
<dbReference type="AlphaFoldDB" id="A0A0E9R8L2"/>
<name>A0A0E9R8L2_ANGAN</name>
<sequence>MQTIHTILFRRRVLSLDYITFIWQTLLSKGTYRKSISWS</sequence>